<accession>A0A9D4EUU9</accession>
<dbReference type="EMBL" id="JAIWYP010000008">
    <property type="protein sequence ID" value="KAH3786672.1"/>
    <property type="molecule type" value="Genomic_DNA"/>
</dbReference>
<sequence length="113" mass="13166">MIRGRIMRRNQVFYIAEEFRSPGKGANTVVSYLHHYFQCYGAGLVNSVEKSSRNEHNLPHIVDDNFDFHDWRLCLIKCFVPLKGLLRSQVTKDSTFPLLNVERPGKATKKRKE</sequence>
<dbReference type="AlphaFoldDB" id="A0A9D4EUU9"/>
<reference evidence="1" key="1">
    <citation type="journal article" date="2019" name="bioRxiv">
        <title>The Genome of the Zebra Mussel, Dreissena polymorpha: A Resource for Invasive Species Research.</title>
        <authorList>
            <person name="McCartney M.A."/>
            <person name="Auch B."/>
            <person name="Kono T."/>
            <person name="Mallez S."/>
            <person name="Zhang Y."/>
            <person name="Obille A."/>
            <person name="Becker A."/>
            <person name="Abrahante J.E."/>
            <person name="Garbe J."/>
            <person name="Badalamenti J.P."/>
            <person name="Herman A."/>
            <person name="Mangelson H."/>
            <person name="Liachko I."/>
            <person name="Sullivan S."/>
            <person name="Sone E.D."/>
            <person name="Koren S."/>
            <person name="Silverstein K.A.T."/>
            <person name="Beckman K.B."/>
            <person name="Gohl D.M."/>
        </authorList>
    </citation>
    <scope>NUCLEOTIDE SEQUENCE</scope>
    <source>
        <strain evidence="1">Duluth1</strain>
        <tissue evidence="1">Whole animal</tissue>
    </source>
</reference>
<protein>
    <submittedName>
        <fullName evidence="1">Uncharacterized protein</fullName>
    </submittedName>
</protein>
<gene>
    <name evidence="1" type="ORF">DPMN_164780</name>
</gene>
<dbReference type="Proteomes" id="UP000828390">
    <property type="component" value="Unassembled WGS sequence"/>
</dbReference>
<organism evidence="1 2">
    <name type="scientific">Dreissena polymorpha</name>
    <name type="common">Zebra mussel</name>
    <name type="synonym">Mytilus polymorpha</name>
    <dbReference type="NCBI Taxonomy" id="45954"/>
    <lineage>
        <taxon>Eukaryota</taxon>
        <taxon>Metazoa</taxon>
        <taxon>Spiralia</taxon>
        <taxon>Lophotrochozoa</taxon>
        <taxon>Mollusca</taxon>
        <taxon>Bivalvia</taxon>
        <taxon>Autobranchia</taxon>
        <taxon>Heteroconchia</taxon>
        <taxon>Euheterodonta</taxon>
        <taxon>Imparidentia</taxon>
        <taxon>Neoheterodontei</taxon>
        <taxon>Myida</taxon>
        <taxon>Dreissenoidea</taxon>
        <taxon>Dreissenidae</taxon>
        <taxon>Dreissena</taxon>
    </lineage>
</organism>
<name>A0A9D4EUU9_DREPO</name>
<keyword evidence="2" id="KW-1185">Reference proteome</keyword>
<evidence type="ECO:0000313" key="1">
    <source>
        <dbReference type="EMBL" id="KAH3786672.1"/>
    </source>
</evidence>
<evidence type="ECO:0000313" key="2">
    <source>
        <dbReference type="Proteomes" id="UP000828390"/>
    </source>
</evidence>
<reference evidence="1" key="2">
    <citation type="submission" date="2020-11" db="EMBL/GenBank/DDBJ databases">
        <authorList>
            <person name="McCartney M.A."/>
            <person name="Auch B."/>
            <person name="Kono T."/>
            <person name="Mallez S."/>
            <person name="Becker A."/>
            <person name="Gohl D.M."/>
            <person name="Silverstein K.A.T."/>
            <person name="Koren S."/>
            <person name="Bechman K.B."/>
            <person name="Herman A."/>
            <person name="Abrahante J.E."/>
            <person name="Garbe J."/>
        </authorList>
    </citation>
    <scope>NUCLEOTIDE SEQUENCE</scope>
    <source>
        <strain evidence="1">Duluth1</strain>
        <tissue evidence="1">Whole animal</tissue>
    </source>
</reference>
<proteinExistence type="predicted"/>
<comment type="caution">
    <text evidence="1">The sequence shown here is derived from an EMBL/GenBank/DDBJ whole genome shotgun (WGS) entry which is preliminary data.</text>
</comment>